<dbReference type="GeneID" id="95519506"/>
<dbReference type="Gene3D" id="1.10.357.10">
    <property type="entry name" value="Tetracycline Repressor, domain 2"/>
    <property type="match status" value="1"/>
</dbReference>
<name>A0A2Z5JBS8_STRAR</name>
<dbReference type="InterPro" id="IPR041478">
    <property type="entry name" value="TetR_C_27"/>
</dbReference>
<feature type="domain" description="Tetracyclin repressor-like C-terminal" evidence="1">
    <location>
        <begin position="31"/>
        <end position="85"/>
    </location>
</feature>
<accession>A0A2Z5JBS8</accession>
<dbReference type="AlphaFoldDB" id="A0A2Z5JBS8"/>
<proteinExistence type="predicted"/>
<reference evidence="2 3" key="1">
    <citation type="journal article" date="2018" name="Front. Microbiol.">
        <title>Genome Sequencing of Streptomyces atratus SCSIOZH16 and Activation Production of Nocardamine via Metabolic Engineering.</title>
        <authorList>
            <person name="Li Y."/>
            <person name="Zhang C."/>
            <person name="Liu C."/>
            <person name="Ju J."/>
            <person name="Ma J."/>
        </authorList>
    </citation>
    <scope>NUCLEOTIDE SEQUENCE [LARGE SCALE GENOMIC DNA]</scope>
    <source>
        <strain evidence="2 3">SCSIO_ZH16</strain>
    </source>
</reference>
<dbReference type="RefSeq" id="WP_114244412.1">
    <property type="nucleotide sequence ID" value="NZ_CP027306.1"/>
</dbReference>
<evidence type="ECO:0000313" key="3">
    <source>
        <dbReference type="Proteomes" id="UP000252698"/>
    </source>
</evidence>
<dbReference type="Pfam" id="PF17935">
    <property type="entry name" value="TetR_C_27"/>
    <property type="match status" value="1"/>
</dbReference>
<evidence type="ECO:0000259" key="1">
    <source>
        <dbReference type="Pfam" id="PF17935"/>
    </source>
</evidence>
<sequence>MSATAPGFRRGRVKRRDKVALREAVTGRCRLREIVEEGVRCGQFAVDDPAVAAQSVFDATARFFHAPAYAAEWQSPAVTAEFTTVSDLLLRGLRA</sequence>
<gene>
    <name evidence="2" type="ORF">C5746_13595</name>
</gene>
<organism evidence="2 3">
    <name type="scientific">Streptomyces atratus</name>
    <dbReference type="NCBI Taxonomy" id="1893"/>
    <lineage>
        <taxon>Bacteria</taxon>
        <taxon>Bacillati</taxon>
        <taxon>Actinomycetota</taxon>
        <taxon>Actinomycetes</taxon>
        <taxon>Kitasatosporales</taxon>
        <taxon>Streptomycetaceae</taxon>
        <taxon>Streptomyces</taxon>
    </lineage>
</organism>
<protein>
    <recommendedName>
        <fullName evidence="1">Tetracyclin repressor-like C-terminal domain-containing protein</fullName>
    </recommendedName>
</protein>
<evidence type="ECO:0000313" key="2">
    <source>
        <dbReference type="EMBL" id="AXE77802.1"/>
    </source>
</evidence>
<dbReference type="KEGG" id="sata:C5746_13595"/>
<dbReference type="Proteomes" id="UP000252698">
    <property type="component" value="Chromosome"/>
</dbReference>
<dbReference type="EMBL" id="CP027306">
    <property type="protein sequence ID" value="AXE77802.1"/>
    <property type="molecule type" value="Genomic_DNA"/>
</dbReference>